<comment type="caution">
    <text evidence="2">The sequence shown here is derived from an EMBL/GenBank/DDBJ whole genome shotgun (WGS) entry which is preliminary data.</text>
</comment>
<dbReference type="EMBL" id="JAYERP010000001">
    <property type="protein sequence ID" value="MEA3572334.1"/>
    <property type="molecule type" value="Genomic_DNA"/>
</dbReference>
<dbReference type="PANTHER" id="PTHR47129">
    <property type="entry name" value="QUINONE OXIDOREDUCTASE 2"/>
    <property type="match status" value="1"/>
</dbReference>
<sequence length="288" mass="30041">MKILVTGATGQLGAKVVEALLASVPAEQLAVSVRDPQKASALSERGVDVRQGDFDDPASLDTAFAGVERLLIVSTQGDNDTRTRQHLAAVAAAERAGVKFIAYTSVVNAAANPLALAPVHKATEEAIAKTGIPYAFLRNNWYIENETGTIQGILAGAPLVTSAGDGKVGWATREDYAQAAATVLAGSGHENKIYELSGPVLTHDELAKKIGEVLGREVPVQHVDDAAYAETMRGAGVPEPVVPFLVSIQSAIREGALDVPSGDLEALLGRPVTPVVDAIRGIVKELQA</sequence>
<dbReference type="PANTHER" id="PTHR47129:SF1">
    <property type="entry name" value="NMRA-LIKE DOMAIN-CONTAINING PROTEIN"/>
    <property type="match status" value="1"/>
</dbReference>
<dbReference type="EC" id="1.6.5.2" evidence="2"/>
<dbReference type="CDD" id="cd05269">
    <property type="entry name" value="TMR_SDR_a"/>
    <property type="match status" value="1"/>
</dbReference>
<organism evidence="2 3">
    <name type="scientific">Paenibacillus phoenicis</name>
    <dbReference type="NCBI Taxonomy" id="554117"/>
    <lineage>
        <taxon>Bacteria</taxon>
        <taxon>Bacillati</taxon>
        <taxon>Bacillota</taxon>
        <taxon>Bacilli</taxon>
        <taxon>Bacillales</taxon>
        <taxon>Paenibacillaceae</taxon>
        <taxon>Paenibacillus</taxon>
    </lineage>
</organism>
<protein>
    <submittedName>
        <fullName evidence="2">SDR family oxidoreductase</fullName>
        <ecNumber evidence="2">1.6.5.2</ecNumber>
    </submittedName>
</protein>
<evidence type="ECO:0000313" key="2">
    <source>
        <dbReference type="EMBL" id="MEA3572334.1"/>
    </source>
</evidence>
<evidence type="ECO:0000313" key="3">
    <source>
        <dbReference type="Proteomes" id="UP001292216"/>
    </source>
</evidence>
<dbReference type="InterPro" id="IPR052718">
    <property type="entry name" value="NmrA-type_oxidoreductase"/>
</dbReference>
<dbReference type="Gene3D" id="3.90.25.10">
    <property type="entry name" value="UDP-galactose 4-epimerase, domain 1"/>
    <property type="match status" value="1"/>
</dbReference>
<dbReference type="Pfam" id="PF05368">
    <property type="entry name" value="NmrA"/>
    <property type="match status" value="1"/>
</dbReference>
<keyword evidence="3" id="KW-1185">Reference proteome</keyword>
<accession>A0ABU5PQV5</accession>
<keyword evidence="2" id="KW-0560">Oxidoreductase</keyword>
<dbReference type="SUPFAM" id="SSF51735">
    <property type="entry name" value="NAD(P)-binding Rossmann-fold domains"/>
    <property type="match status" value="1"/>
</dbReference>
<proteinExistence type="predicted"/>
<gene>
    <name evidence="2" type="ORF">U9M73_20615</name>
</gene>
<dbReference type="RefSeq" id="WP_323078915.1">
    <property type="nucleotide sequence ID" value="NZ_CBCSKM010000004.1"/>
</dbReference>
<dbReference type="InterPro" id="IPR008030">
    <property type="entry name" value="NmrA-like"/>
</dbReference>
<reference evidence="2 3" key="1">
    <citation type="submission" date="2023-12" db="EMBL/GenBank/DDBJ databases">
        <title>Whole genome sequencing of Paenibacillus phoenicis isolated from the Phoenix Mars Lander spacecraft assembly facility.</title>
        <authorList>
            <person name="Garcia A."/>
            <person name="Venkateswaran K."/>
        </authorList>
    </citation>
    <scope>NUCLEOTIDE SEQUENCE [LARGE SCALE GENOMIC DNA]</scope>
    <source>
        <strain evidence="2 3">3PO2SA</strain>
    </source>
</reference>
<dbReference type="Gene3D" id="3.40.50.720">
    <property type="entry name" value="NAD(P)-binding Rossmann-like Domain"/>
    <property type="match status" value="1"/>
</dbReference>
<dbReference type="InterPro" id="IPR036291">
    <property type="entry name" value="NAD(P)-bd_dom_sf"/>
</dbReference>
<name>A0ABU5PQV5_9BACL</name>
<dbReference type="Proteomes" id="UP001292216">
    <property type="component" value="Unassembled WGS sequence"/>
</dbReference>
<dbReference type="GO" id="GO:0003955">
    <property type="term" value="F:NAD(P)H dehydrogenase (quinone) activity"/>
    <property type="evidence" value="ECO:0007669"/>
    <property type="project" value="UniProtKB-EC"/>
</dbReference>
<feature type="domain" description="NmrA-like" evidence="1">
    <location>
        <begin position="2"/>
        <end position="249"/>
    </location>
</feature>
<evidence type="ECO:0000259" key="1">
    <source>
        <dbReference type="Pfam" id="PF05368"/>
    </source>
</evidence>